<keyword evidence="6" id="KW-1017">Isopeptide bond</keyword>
<keyword evidence="21" id="KW-0804">Transcription</keyword>
<dbReference type="PROSITE" id="PS51977">
    <property type="entry name" value="WGR"/>
    <property type="match status" value="1"/>
</dbReference>
<keyword evidence="5" id="KW-0963">Cytoplasm</keyword>
<accession>A0A7R8XFY5</accession>
<comment type="catalytic activity">
    <reaction evidence="26">
        <text>NAD(+) + (ADP-D-ribosyl)n-acceptor = nicotinamide + (ADP-D-ribosyl)n+1-acceptor + H(+).</text>
        <dbReference type="EC" id="2.4.2.30"/>
    </reaction>
</comment>
<feature type="domain" description="PARP alpha-helical" evidence="34">
    <location>
        <begin position="80"/>
        <end position="210"/>
    </location>
</feature>
<evidence type="ECO:0000256" key="2">
    <source>
        <dbReference type="ARBA" id="ARBA00004514"/>
    </source>
</evidence>
<dbReference type="InterPro" id="IPR036930">
    <property type="entry name" value="WGR_dom_sf"/>
</dbReference>
<dbReference type="EMBL" id="CAJPEV010001139">
    <property type="protein sequence ID" value="CAG0890958.1"/>
    <property type="molecule type" value="Genomic_DNA"/>
</dbReference>
<evidence type="ECO:0000256" key="7">
    <source>
        <dbReference type="ARBA" id="ARBA00022533"/>
    </source>
</evidence>
<dbReference type="GO" id="GO:0003950">
    <property type="term" value="F:NAD+ poly-ADP-ribosyltransferase activity"/>
    <property type="evidence" value="ECO:0007669"/>
    <property type="project" value="UniProtKB-UniRule"/>
</dbReference>
<comment type="catalytic activity">
    <reaction evidence="24">
        <text>L-aspartyl-[protein] + NAD(+) = 4-O-(ADP-D-ribosyl)-L-aspartyl-[protein] + nicotinamide</text>
        <dbReference type="Rhea" id="RHEA:54424"/>
        <dbReference type="Rhea" id="RHEA-COMP:9867"/>
        <dbReference type="Rhea" id="RHEA-COMP:13832"/>
        <dbReference type="ChEBI" id="CHEBI:17154"/>
        <dbReference type="ChEBI" id="CHEBI:29961"/>
        <dbReference type="ChEBI" id="CHEBI:57540"/>
        <dbReference type="ChEBI" id="CHEBI:138102"/>
    </reaction>
    <physiologicalReaction direction="left-to-right" evidence="24">
        <dbReference type="Rhea" id="RHEA:54425"/>
    </physiologicalReaction>
</comment>
<evidence type="ECO:0000256" key="24">
    <source>
        <dbReference type="ARBA" id="ARBA00024164"/>
    </source>
</evidence>
<dbReference type="SUPFAM" id="SSF142921">
    <property type="entry name" value="WGR domain-like"/>
    <property type="match status" value="1"/>
</dbReference>
<evidence type="ECO:0000256" key="5">
    <source>
        <dbReference type="ARBA" id="ARBA00022490"/>
    </source>
</evidence>
<evidence type="ECO:0000256" key="14">
    <source>
        <dbReference type="ARBA" id="ARBA00022765"/>
    </source>
</evidence>
<comment type="catalytic activity">
    <reaction evidence="27">
        <text>L-histidyl-[protein] + NAD(+) = N(tele)-(ADP-D-ribosyl)-L-histidyl-[protein] + nicotinamide + H(+)</text>
        <dbReference type="Rhea" id="RHEA:72071"/>
        <dbReference type="Rhea" id="RHEA-COMP:9745"/>
        <dbReference type="Rhea" id="RHEA-COMP:18085"/>
        <dbReference type="ChEBI" id="CHEBI:15378"/>
        <dbReference type="ChEBI" id="CHEBI:17154"/>
        <dbReference type="ChEBI" id="CHEBI:29979"/>
        <dbReference type="ChEBI" id="CHEBI:57540"/>
        <dbReference type="ChEBI" id="CHEBI:191398"/>
    </reaction>
    <physiologicalReaction direction="left-to-right" evidence="27">
        <dbReference type="Rhea" id="RHEA:72072"/>
    </physiologicalReaction>
</comment>
<evidence type="ECO:0000256" key="11">
    <source>
        <dbReference type="ARBA" id="ARBA00022695"/>
    </source>
</evidence>
<dbReference type="GO" id="GO:0045087">
    <property type="term" value="P:innate immune response"/>
    <property type="evidence" value="ECO:0007669"/>
    <property type="project" value="UniProtKB-KW"/>
</dbReference>
<evidence type="ECO:0000256" key="12">
    <source>
        <dbReference type="ARBA" id="ARBA00022723"/>
    </source>
</evidence>
<dbReference type="Proteomes" id="UP000677054">
    <property type="component" value="Unassembled WGS sequence"/>
</dbReference>
<evidence type="ECO:0000259" key="34">
    <source>
        <dbReference type="PROSITE" id="PS51060"/>
    </source>
</evidence>
<keyword evidence="15" id="KW-0863">Zinc-finger</keyword>
<dbReference type="InterPro" id="IPR050800">
    <property type="entry name" value="ARTD/PARP"/>
</dbReference>
<dbReference type="Gene3D" id="3.90.228.10">
    <property type="match status" value="1"/>
</dbReference>
<dbReference type="CDD" id="cd01437">
    <property type="entry name" value="parp_like"/>
    <property type="match status" value="1"/>
</dbReference>
<dbReference type="AlphaFoldDB" id="A0A7R8XFY5"/>
<feature type="domain" description="PARP catalytic" evidence="33">
    <location>
        <begin position="219"/>
        <end position="443"/>
    </location>
</feature>
<keyword evidence="19 31" id="KW-0520">NAD</keyword>
<evidence type="ECO:0000256" key="10">
    <source>
        <dbReference type="ARBA" id="ARBA00022679"/>
    </source>
</evidence>
<keyword evidence="14" id="KW-0013">ADP-ribosylation</keyword>
<keyword evidence="16" id="KW-0862">Zinc</keyword>
<evidence type="ECO:0000256" key="4">
    <source>
        <dbReference type="ARBA" id="ARBA00022454"/>
    </source>
</evidence>
<dbReference type="PANTHER" id="PTHR10459:SF112">
    <property type="entry name" value="POLY [ADP-RIBOSE] POLYMERASE 1"/>
    <property type="match status" value="1"/>
</dbReference>
<feature type="region of interest" description="Disordered" evidence="32">
    <location>
        <begin position="369"/>
        <end position="395"/>
    </location>
</feature>
<evidence type="ECO:0000256" key="8">
    <source>
        <dbReference type="ARBA" id="ARBA00022588"/>
    </source>
</evidence>
<keyword evidence="37" id="KW-1185">Reference proteome</keyword>
<comment type="similarity">
    <text evidence="25">Belongs to the ARTD/PARP family.</text>
</comment>
<keyword evidence="7" id="KW-0021">Allosteric enzyme</keyword>
<dbReference type="PANTHER" id="PTHR10459">
    <property type="entry name" value="DNA LIGASE"/>
    <property type="match status" value="1"/>
</dbReference>
<dbReference type="FunFam" id="1.20.142.10:FF:000001">
    <property type="entry name" value="Poly [ADP-ribose] polymerase"/>
    <property type="match status" value="1"/>
</dbReference>
<dbReference type="GO" id="GO:0005829">
    <property type="term" value="C:cytosol"/>
    <property type="evidence" value="ECO:0007669"/>
    <property type="project" value="UniProtKB-SubCell"/>
</dbReference>
<dbReference type="Pfam" id="PF00644">
    <property type="entry name" value="PARP"/>
    <property type="match status" value="1"/>
</dbReference>
<proteinExistence type="inferred from homology"/>
<dbReference type="OrthoDB" id="429950at2759"/>
<dbReference type="GO" id="GO:0016779">
    <property type="term" value="F:nucleotidyltransferase activity"/>
    <property type="evidence" value="ECO:0007669"/>
    <property type="project" value="UniProtKB-KW"/>
</dbReference>
<reference evidence="36" key="1">
    <citation type="submission" date="2020-11" db="EMBL/GenBank/DDBJ databases">
        <authorList>
            <person name="Tran Van P."/>
        </authorList>
    </citation>
    <scope>NUCLEOTIDE SEQUENCE</scope>
</reference>
<evidence type="ECO:0000256" key="17">
    <source>
        <dbReference type="ARBA" id="ARBA00022859"/>
    </source>
</evidence>
<dbReference type="PROSITE" id="PS51060">
    <property type="entry name" value="PARP_ALPHA_HD"/>
    <property type="match status" value="1"/>
</dbReference>
<keyword evidence="10 31" id="KW-0808">Transferase</keyword>
<dbReference type="InterPro" id="IPR012317">
    <property type="entry name" value="Poly(ADP-ribose)pol_cat_dom"/>
</dbReference>
<dbReference type="Pfam" id="PF05406">
    <property type="entry name" value="WGR"/>
    <property type="match status" value="1"/>
</dbReference>
<keyword evidence="4" id="KW-0158">Chromosome</keyword>
<evidence type="ECO:0000256" key="19">
    <source>
        <dbReference type="ARBA" id="ARBA00023027"/>
    </source>
</evidence>
<keyword evidence="18" id="KW-0805">Transcription regulation</keyword>
<dbReference type="SUPFAM" id="SSF56399">
    <property type="entry name" value="ADP-ribosylation"/>
    <property type="match status" value="1"/>
</dbReference>
<evidence type="ECO:0000256" key="15">
    <source>
        <dbReference type="ARBA" id="ARBA00022771"/>
    </source>
</evidence>
<comment type="catalytic activity">
    <reaction evidence="28">
        <text>L-tyrosyl-[protein] + NAD(+) = O-(ADP-D-ribosyl)-L-tyrosyl-[protein] + nicotinamide + H(+)</text>
        <dbReference type="Rhea" id="RHEA:58236"/>
        <dbReference type="Rhea" id="RHEA-COMP:10136"/>
        <dbReference type="Rhea" id="RHEA-COMP:15092"/>
        <dbReference type="ChEBI" id="CHEBI:15378"/>
        <dbReference type="ChEBI" id="CHEBI:17154"/>
        <dbReference type="ChEBI" id="CHEBI:46858"/>
        <dbReference type="ChEBI" id="CHEBI:57540"/>
        <dbReference type="ChEBI" id="CHEBI:142557"/>
    </reaction>
    <physiologicalReaction direction="left-to-right" evidence="28">
        <dbReference type="Rhea" id="RHEA:58237"/>
    </physiologicalReaction>
</comment>
<keyword evidence="17" id="KW-0391">Immunity</keyword>
<evidence type="ECO:0000256" key="3">
    <source>
        <dbReference type="ARBA" id="ARBA00004604"/>
    </source>
</evidence>
<keyword evidence="12" id="KW-0479">Metal-binding</keyword>
<evidence type="ECO:0000256" key="22">
    <source>
        <dbReference type="ARBA" id="ARBA00023242"/>
    </source>
</evidence>
<dbReference type="GO" id="GO:0005730">
    <property type="term" value="C:nucleolus"/>
    <property type="evidence" value="ECO:0007669"/>
    <property type="project" value="UniProtKB-SubCell"/>
</dbReference>
<evidence type="ECO:0000256" key="25">
    <source>
        <dbReference type="ARBA" id="ARBA00024347"/>
    </source>
</evidence>
<keyword evidence="22" id="KW-0539">Nucleus</keyword>
<comment type="catalytic activity">
    <reaction evidence="29">
        <text>L-seryl-[protein] + NAD(+) = O-(ADP-D-ribosyl)-L-seryl-[protein] + nicotinamide + H(+)</text>
        <dbReference type="Rhea" id="RHEA:58232"/>
        <dbReference type="Rhea" id="RHEA-COMP:9863"/>
        <dbReference type="Rhea" id="RHEA-COMP:15091"/>
        <dbReference type="ChEBI" id="CHEBI:15378"/>
        <dbReference type="ChEBI" id="CHEBI:17154"/>
        <dbReference type="ChEBI" id="CHEBI:29999"/>
        <dbReference type="ChEBI" id="CHEBI:57540"/>
        <dbReference type="ChEBI" id="CHEBI:142556"/>
    </reaction>
    <physiologicalReaction direction="left-to-right" evidence="29">
        <dbReference type="Rhea" id="RHEA:58233"/>
    </physiologicalReaction>
</comment>
<keyword evidence="11" id="KW-0548">Nucleotidyltransferase</keyword>
<evidence type="ECO:0000256" key="21">
    <source>
        <dbReference type="ARBA" id="ARBA00023163"/>
    </source>
</evidence>
<dbReference type="FunFam" id="3.90.228.10:FF:000002">
    <property type="entry name" value="Poly [ADP-ribose] polymerase"/>
    <property type="match status" value="1"/>
</dbReference>
<dbReference type="GO" id="GO:0008270">
    <property type="term" value="F:zinc ion binding"/>
    <property type="evidence" value="ECO:0007669"/>
    <property type="project" value="UniProtKB-KW"/>
</dbReference>
<evidence type="ECO:0000259" key="35">
    <source>
        <dbReference type="PROSITE" id="PS51977"/>
    </source>
</evidence>
<evidence type="ECO:0000256" key="28">
    <source>
        <dbReference type="ARBA" id="ARBA00048339"/>
    </source>
</evidence>
<evidence type="ECO:0000313" key="36">
    <source>
        <dbReference type="EMBL" id="CAD7246460.1"/>
    </source>
</evidence>
<evidence type="ECO:0000256" key="23">
    <source>
        <dbReference type="ARBA" id="ARBA00024159"/>
    </source>
</evidence>
<dbReference type="InterPro" id="IPR036616">
    <property type="entry name" value="Poly(ADP-ribose)pol_reg_dom_sf"/>
</dbReference>
<evidence type="ECO:0000256" key="13">
    <source>
        <dbReference type="ARBA" id="ARBA00022737"/>
    </source>
</evidence>
<dbReference type="GO" id="GO:1990404">
    <property type="term" value="F:NAD+-protein mono-ADP-ribosyltransferase activity"/>
    <property type="evidence" value="ECO:0007669"/>
    <property type="project" value="TreeGrafter"/>
</dbReference>
<dbReference type="InterPro" id="IPR008893">
    <property type="entry name" value="WGR_domain"/>
</dbReference>
<dbReference type="GO" id="GO:0006302">
    <property type="term" value="P:double-strand break repair"/>
    <property type="evidence" value="ECO:0007669"/>
    <property type="project" value="TreeGrafter"/>
</dbReference>
<feature type="domain" description="WGR" evidence="35">
    <location>
        <begin position="1"/>
        <end position="57"/>
    </location>
</feature>
<evidence type="ECO:0000256" key="32">
    <source>
        <dbReference type="SAM" id="MobiDB-lite"/>
    </source>
</evidence>
<evidence type="ECO:0000256" key="1">
    <source>
        <dbReference type="ARBA" id="ARBA00004286"/>
    </source>
</evidence>
<evidence type="ECO:0000256" key="20">
    <source>
        <dbReference type="ARBA" id="ARBA00023125"/>
    </source>
</evidence>
<protein>
    <recommendedName>
        <fullName evidence="30 31">Poly [ADP-ribose] polymerase</fullName>
        <shortName evidence="31">PARP</shortName>
        <ecNumber evidence="31">2.4.2.-</ecNumber>
    </recommendedName>
</protein>
<evidence type="ECO:0000256" key="26">
    <source>
        <dbReference type="ARBA" id="ARBA00033987"/>
    </source>
</evidence>
<sequence>VWVFRSWGRVGTTIGSTKLEEFETEEEAIDQFQSLYEQKTGNSFHRRDDFQKLPGKYYPLEIDFGHESEEVKKLSIQKSTSKLPKPIQELICLLFDVDNMKKALLEFEVILDQQSLLLDLKKMPLGKLSKKQIEKAFSILGEAQRLLDEGGSMESIHPQILDCSNRFYTLIPHDCGLDSPPLLNDPELIKTKLEMLDSLLEIEVAFNLLKEGQEEEGVDPIDSHYKKLKTDIEVLEQSSEEFLMIQEYIQNTHATTHSMYSLEILEVFRMQRQGESKRFKPFKALHNRMLLWHGSRTTNYAGILSQGLRIAPPEAPVTGYMFGKGIYFADMVSKSANYCWTSQNNPIGLVLLSEVALGNMYERKHAESLKKPPKGKHSVKGIGRTHPDPSQNKVLSDGTIVPLGKGVSSGIDDTSLLYNEFIVYDVAQVNIKYLLKLNFKYKF</sequence>
<dbReference type="SMART" id="SM00773">
    <property type="entry name" value="WGR"/>
    <property type="match status" value="1"/>
</dbReference>
<gene>
    <name evidence="36" type="ORF">DSTB1V02_LOCUS6310</name>
</gene>
<evidence type="ECO:0000259" key="33">
    <source>
        <dbReference type="PROSITE" id="PS51059"/>
    </source>
</evidence>
<evidence type="ECO:0000256" key="29">
    <source>
        <dbReference type="ARBA" id="ARBA00048575"/>
    </source>
</evidence>
<dbReference type="EMBL" id="LR900656">
    <property type="protein sequence ID" value="CAD7246460.1"/>
    <property type="molecule type" value="Genomic_DNA"/>
</dbReference>
<evidence type="ECO:0000256" key="16">
    <source>
        <dbReference type="ARBA" id="ARBA00022833"/>
    </source>
</evidence>
<evidence type="ECO:0000256" key="9">
    <source>
        <dbReference type="ARBA" id="ARBA00022676"/>
    </source>
</evidence>
<feature type="non-terminal residue" evidence="36">
    <location>
        <position position="443"/>
    </location>
</feature>
<dbReference type="GO" id="GO:0003677">
    <property type="term" value="F:DNA binding"/>
    <property type="evidence" value="ECO:0007669"/>
    <property type="project" value="UniProtKB-KW"/>
</dbReference>
<evidence type="ECO:0000256" key="31">
    <source>
        <dbReference type="RuleBase" id="RU362114"/>
    </source>
</evidence>
<evidence type="ECO:0000313" key="37">
    <source>
        <dbReference type="Proteomes" id="UP000677054"/>
    </source>
</evidence>
<dbReference type="EC" id="2.4.2.-" evidence="31"/>
<evidence type="ECO:0000256" key="6">
    <source>
        <dbReference type="ARBA" id="ARBA00022499"/>
    </source>
</evidence>
<dbReference type="GO" id="GO:0005694">
    <property type="term" value="C:chromosome"/>
    <property type="evidence" value="ECO:0007669"/>
    <property type="project" value="UniProtKB-SubCell"/>
</dbReference>
<dbReference type="Pfam" id="PF02877">
    <property type="entry name" value="PARP_reg"/>
    <property type="match status" value="1"/>
</dbReference>
<dbReference type="Gene3D" id="1.20.142.10">
    <property type="entry name" value="Poly(ADP-ribose) polymerase, regulatory domain"/>
    <property type="match status" value="1"/>
</dbReference>
<dbReference type="SUPFAM" id="SSF47587">
    <property type="entry name" value="Domain of poly(ADP-ribose) polymerase"/>
    <property type="match status" value="1"/>
</dbReference>
<organism evidence="36">
    <name type="scientific">Darwinula stevensoni</name>
    <dbReference type="NCBI Taxonomy" id="69355"/>
    <lineage>
        <taxon>Eukaryota</taxon>
        <taxon>Metazoa</taxon>
        <taxon>Ecdysozoa</taxon>
        <taxon>Arthropoda</taxon>
        <taxon>Crustacea</taxon>
        <taxon>Oligostraca</taxon>
        <taxon>Ostracoda</taxon>
        <taxon>Podocopa</taxon>
        <taxon>Podocopida</taxon>
        <taxon>Darwinulocopina</taxon>
        <taxon>Darwinuloidea</taxon>
        <taxon>Darwinulidae</taxon>
        <taxon>Darwinula</taxon>
    </lineage>
</organism>
<dbReference type="PROSITE" id="PS51059">
    <property type="entry name" value="PARP_CATALYTIC"/>
    <property type="match status" value="1"/>
</dbReference>
<evidence type="ECO:0000256" key="27">
    <source>
        <dbReference type="ARBA" id="ARBA00048241"/>
    </source>
</evidence>
<dbReference type="InterPro" id="IPR004102">
    <property type="entry name" value="Poly(ADP-ribose)pol_reg_dom"/>
</dbReference>
<evidence type="ECO:0000256" key="30">
    <source>
        <dbReference type="ARBA" id="ARBA00071874"/>
    </source>
</evidence>
<comment type="subcellular location">
    <subcellularLocation>
        <location evidence="1">Chromosome</location>
    </subcellularLocation>
    <subcellularLocation>
        <location evidence="2">Cytoplasm</location>
        <location evidence="2">Cytosol</location>
    </subcellularLocation>
    <subcellularLocation>
        <location evidence="3">Nucleus</location>
        <location evidence="3">Nucleolus</location>
    </subcellularLocation>
</comment>
<keyword evidence="13" id="KW-0677">Repeat</keyword>
<name>A0A7R8XFY5_9CRUS</name>
<comment type="catalytic activity">
    <reaction evidence="23">
        <text>L-glutamyl-[protein] + NAD(+) = 5-O-(ADP-D-ribosyl)-L-glutamyl-[protein] + nicotinamide</text>
        <dbReference type="Rhea" id="RHEA:58224"/>
        <dbReference type="Rhea" id="RHEA-COMP:10208"/>
        <dbReference type="Rhea" id="RHEA-COMP:15089"/>
        <dbReference type="ChEBI" id="CHEBI:17154"/>
        <dbReference type="ChEBI" id="CHEBI:29973"/>
        <dbReference type="ChEBI" id="CHEBI:57540"/>
        <dbReference type="ChEBI" id="CHEBI:142540"/>
    </reaction>
    <physiologicalReaction direction="left-to-right" evidence="23">
        <dbReference type="Rhea" id="RHEA:58225"/>
    </physiologicalReaction>
</comment>
<dbReference type="GO" id="GO:0070212">
    <property type="term" value="P:protein poly-ADP-ribosylation"/>
    <property type="evidence" value="ECO:0007669"/>
    <property type="project" value="TreeGrafter"/>
</dbReference>
<evidence type="ECO:0000256" key="18">
    <source>
        <dbReference type="ARBA" id="ARBA00023015"/>
    </source>
</evidence>
<keyword evidence="9 31" id="KW-0328">Glycosyltransferase</keyword>
<keyword evidence="20" id="KW-0238">DNA-binding</keyword>
<keyword evidence="8" id="KW-0399">Innate immunity</keyword>